<dbReference type="CDD" id="cd08497">
    <property type="entry name" value="MbnE-like"/>
    <property type="match status" value="1"/>
</dbReference>
<protein>
    <submittedName>
        <fullName evidence="3">ABC transporter substrate-binding protein</fullName>
    </submittedName>
</protein>
<keyword evidence="4" id="KW-1185">Reference proteome</keyword>
<dbReference type="Pfam" id="PF00496">
    <property type="entry name" value="SBP_bac_5"/>
    <property type="match status" value="1"/>
</dbReference>
<dbReference type="RefSeq" id="WP_187755644.1">
    <property type="nucleotide sequence ID" value="NZ_JABURY010000016.1"/>
</dbReference>
<reference evidence="3 4" key="1">
    <citation type="submission" date="2020-06" db="EMBL/GenBank/DDBJ databases">
        <title>Frischella cerana isolated from Apis cerana gut homogenate.</title>
        <authorList>
            <person name="Wolter L.A."/>
            <person name="Suenami S."/>
            <person name="Miyazaki R."/>
        </authorList>
    </citation>
    <scope>NUCLEOTIDE SEQUENCE [LARGE SCALE GENOMIC DNA]</scope>
    <source>
        <strain evidence="3 4">Ac13</strain>
    </source>
</reference>
<organism evidence="3 4">
    <name type="scientific">Frischella japonica</name>
    <dbReference type="NCBI Taxonomy" id="2741544"/>
    <lineage>
        <taxon>Bacteria</taxon>
        <taxon>Pseudomonadati</taxon>
        <taxon>Pseudomonadota</taxon>
        <taxon>Gammaproteobacteria</taxon>
        <taxon>Orbales</taxon>
        <taxon>Orbaceae</taxon>
        <taxon>Frischella</taxon>
    </lineage>
</organism>
<dbReference type="Proteomes" id="UP000651208">
    <property type="component" value="Unassembled WGS sequence"/>
</dbReference>
<dbReference type="EMBL" id="JABURY010000016">
    <property type="protein sequence ID" value="MBC9131209.1"/>
    <property type="molecule type" value="Genomic_DNA"/>
</dbReference>
<accession>A0ABR7QYB7</accession>
<evidence type="ECO:0000313" key="4">
    <source>
        <dbReference type="Proteomes" id="UP000651208"/>
    </source>
</evidence>
<name>A0ABR7QYB7_9GAMM</name>
<dbReference type="InterPro" id="IPR039424">
    <property type="entry name" value="SBP_5"/>
</dbReference>
<feature type="domain" description="Solute-binding protein family 5" evidence="2">
    <location>
        <begin position="133"/>
        <end position="539"/>
    </location>
</feature>
<dbReference type="InterPro" id="IPR030678">
    <property type="entry name" value="Peptide/Ni-bd"/>
</dbReference>
<dbReference type="PIRSF" id="PIRSF002741">
    <property type="entry name" value="MppA"/>
    <property type="match status" value="1"/>
</dbReference>
<comment type="caution">
    <text evidence="3">The sequence shown here is derived from an EMBL/GenBank/DDBJ whole genome shotgun (WGS) entry which is preliminary data.</text>
</comment>
<dbReference type="Gene3D" id="3.10.105.10">
    <property type="entry name" value="Dipeptide-binding Protein, Domain 3"/>
    <property type="match status" value="1"/>
</dbReference>
<dbReference type="Gene3D" id="3.40.190.10">
    <property type="entry name" value="Periplasmic binding protein-like II"/>
    <property type="match status" value="1"/>
</dbReference>
<keyword evidence="1" id="KW-0732">Signal</keyword>
<evidence type="ECO:0000256" key="1">
    <source>
        <dbReference type="ARBA" id="ARBA00022729"/>
    </source>
</evidence>
<dbReference type="InterPro" id="IPR000914">
    <property type="entry name" value="SBP_5_dom"/>
</dbReference>
<evidence type="ECO:0000313" key="3">
    <source>
        <dbReference type="EMBL" id="MBC9131209.1"/>
    </source>
</evidence>
<gene>
    <name evidence="3" type="ORF">FcAc13_07795</name>
</gene>
<evidence type="ECO:0000259" key="2">
    <source>
        <dbReference type="Pfam" id="PF00496"/>
    </source>
</evidence>
<dbReference type="SUPFAM" id="SSF53850">
    <property type="entry name" value="Periplasmic binding protein-like II"/>
    <property type="match status" value="1"/>
</dbReference>
<dbReference type="PANTHER" id="PTHR30290:SF64">
    <property type="entry name" value="ABC TRANSPORTER PERIPLASMIC BINDING PROTEIN"/>
    <property type="match status" value="1"/>
</dbReference>
<sequence>MHKNNINKTFNSGILSKLLVVLCSFGCFLTQTNAEELVGPLQLVELSEQDATSSEKIYTTTHFALFGQPKYAENFTHFDYVNPNAPKGGIIRQAEIGSFDNFNRLASRGVAERHSHSLYETLFTTSGDELDSYYPLLASEITYSDQYKWAEVVLNPNACFSDGVAVTAYDVEFSFNKMMAEGVSQYRMYYQGYSVKALDKYRVRFELPTPNREDLLSFVGDFSVLPQHFWQDKNLAEPLATPPIGSAPYVISDFKLGQYAIYQLNPNYWGNNLSVNQGLNNFEIKRIDYYSDDDVALEAFKAGEYDFRSESQPKKWFTQYQGKYFDQEYILKQQDDVTKAINSRWLAFNLERPLFQDIKVRQALTLAYDFKWLNHVFYYDSFIQPMSFFSYTPYAALGKPSERERQLLMPYAAILPDTVFGEAYNIPSSNGDGFNRANLLKAKQLLQQAGWVIKDHRLVNIQTGEPFEFELLTYMGADNKYVIPFQQNLAKLGIKMNVSSVDYAQITRRLRKRDFDMIPTNYSKIDYPTSGLMILWGSEYLNSSWNTSGLHNAAIDSLIALIPNYIDDEEELLYIGRALDRVLTHAYPMIPMWMPRQIHYAYWNKFDKPKIKPVYSIGVNTWWYDADKANKLPKNNE</sequence>
<dbReference type="PANTHER" id="PTHR30290">
    <property type="entry name" value="PERIPLASMIC BINDING COMPONENT OF ABC TRANSPORTER"/>
    <property type="match status" value="1"/>
</dbReference>
<proteinExistence type="predicted"/>